<evidence type="ECO:0000256" key="1">
    <source>
        <dbReference type="ARBA" id="ARBA00005709"/>
    </source>
</evidence>
<comment type="similarity">
    <text evidence="1 3">Belongs to the bacterial flagellin family.</text>
</comment>
<keyword evidence="3" id="KW-0964">Secreted</keyword>
<evidence type="ECO:0000313" key="7">
    <source>
        <dbReference type="Proteomes" id="UP000216339"/>
    </source>
</evidence>
<evidence type="ECO:0000256" key="3">
    <source>
        <dbReference type="RuleBase" id="RU362073"/>
    </source>
</evidence>
<dbReference type="PANTHER" id="PTHR42792:SF2">
    <property type="entry name" value="FLAGELLIN"/>
    <property type="match status" value="1"/>
</dbReference>
<evidence type="ECO:0000259" key="4">
    <source>
        <dbReference type="Pfam" id="PF00669"/>
    </source>
</evidence>
<dbReference type="GO" id="GO:0005576">
    <property type="term" value="C:extracellular region"/>
    <property type="evidence" value="ECO:0007669"/>
    <property type="project" value="UniProtKB-SubCell"/>
</dbReference>
<dbReference type="GO" id="GO:0005198">
    <property type="term" value="F:structural molecule activity"/>
    <property type="evidence" value="ECO:0007669"/>
    <property type="project" value="UniProtKB-UniRule"/>
</dbReference>
<dbReference type="PRINTS" id="PR00207">
    <property type="entry name" value="FLAGELLIN"/>
</dbReference>
<comment type="function">
    <text evidence="3">Flagellin is the subunit protein which polymerizes to form the filaments of bacterial flagella.</text>
</comment>
<keyword evidence="2 3" id="KW-0975">Bacterial flagellum</keyword>
<reference evidence="6 7" key="1">
    <citation type="submission" date="2016-11" db="EMBL/GenBank/DDBJ databases">
        <title>Study of marine rhodopsin-containing bacteria.</title>
        <authorList>
            <person name="Yoshizawa S."/>
            <person name="Kumagai Y."/>
            <person name="Kogure K."/>
        </authorList>
    </citation>
    <scope>NUCLEOTIDE SEQUENCE [LARGE SCALE GENOMIC DNA]</scope>
    <source>
        <strain evidence="6 7">SAORIC-28</strain>
    </source>
</reference>
<dbReference type="Gene3D" id="1.20.1330.10">
    <property type="entry name" value="f41 fragment of flagellin, N-terminal domain"/>
    <property type="match status" value="1"/>
</dbReference>
<evidence type="ECO:0000313" key="6">
    <source>
        <dbReference type="EMBL" id="PAP75780.1"/>
    </source>
</evidence>
<protein>
    <recommendedName>
        <fullName evidence="3">Flagellin</fullName>
    </recommendedName>
</protein>
<evidence type="ECO:0000256" key="2">
    <source>
        <dbReference type="ARBA" id="ARBA00023143"/>
    </source>
</evidence>
<dbReference type="Gene3D" id="3.30.70.2120">
    <property type="match status" value="1"/>
</dbReference>
<gene>
    <name evidence="6" type="ORF">BSZ37_04655</name>
</gene>
<dbReference type="SUPFAM" id="SSF64518">
    <property type="entry name" value="Phase 1 flagellin"/>
    <property type="match status" value="1"/>
</dbReference>
<name>A0A271IXD4_9BACT</name>
<feature type="domain" description="Flagellin C-terminal" evidence="5">
    <location>
        <begin position="305"/>
        <end position="389"/>
    </location>
</feature>
<comment type="caution">
    <text evidence="6">The sequence shown here is derived from an EMBL/GenBank/DDBJ whole genome shotgun (WGS) entry which is preliminary data.</text>
</comment>
<keyword evidence="7" id="KW-1185">Reference proteome</keyword>
<evidence type="ECO:0000259" key="5">
    <source>
        <dbReference type="Pfam" id="PF00700"/>
    </source>
</evidence>
<dbReference type="RefSeq" id="WP_179299474.1">
    <property type="nucleotide sequence ID" value="NZ_MQWD01000001.1"/>
</dbReference>
<dbReference type="Pfam" id="PF00669">
    <property type="entry name" value="Flagellin_N"/>
    <property type="match status" value="1"/>
</dbReference>
<dbReference type="GO" id="GO:0009288">
    <property type="term" value="C:bacterial-type flagellum"/>
    <property type="evidence" value="ECO:0007669"/>
    <property type="project" value="UniProtKB-SubCell"/>
</dbReference>
<dbReference type="PANTHER" id="PTHR42792">
    <property type="entry name" value="FLAGELLIN"/>
    <property type="match status" value="1"/>
</dbReference>
<dbReference type="Proteomes" id="UP000216339">
    <property type="component" value="Unassembled WGS sequence"/>
</dbReference>
<dbReference type="InterPro" id="IPR001029">
    <property type="entry name" value="Flagellin_N"/>
</dbReference>
<dbReference type="Pfam" id="PF00700">
    <property type="entry name" value="Flagellin_C"/>
    <property type="match status" value="1"/>
</dbReference>
<dbReference type="Gene3D" id="6.10.10.10">
    <property type="entry name" value="Flagellar export chaperone, C-terminal domain"/>
    <property type="match status" value="1"/>
</dbReference>
<comment type="subcellular location">
    <subcellularLocation>
        <location evidence="3">Secreted</location>
    </subcellularLocation>
    <subcellularLocation>
        <location evidence="3">Bacterial flagellum</location>
    </subcellularLocation>
</comment>
<dbReference type="AlphaFoldDB" id="A0A271IXD4"/>
<dbReference type="InterPro" id="IPR042187">
    <property type="entry name" value="Flagellin_C_sub2"/>
</dbReference>
<dbReference type="InterPro" id="IPR001492">
    <property type="entry name" value="Flagellin"/>
</dbReference>
<feature type="domain" description="Flagellin N-terminal" evidence="4">
    <location>
        <begin position="5"/>
        <end position="140"/>
    </location>
</feature>
<sequence>MSFRINTNTQSALALSSLNKTTSEIGSRQLRLATGSRINSAADDSAGFTISNKLQATTRGQAQALGNIGDAKSMLTVAEGALGSTMDILQTMKEKAVQAGNSSMGDEERAAIQSQVAALGAEVSDILGGANFNGTKLFTNDAAGTDLSFQVGDKSGDTFSTTIGRTSVSSLGIGTVATTTTPAADAVATVSSVSDDGDGTAITTGGFTLGGAYSGTEDKVIEFTVDGSDLTYQDEDGRTQTISIADANNEAKGGFEGVTIEVDTNATSGDKFTLNLTAKTEAVTEGDFTSSLDLTSDSGVADALTTIDAAISSISRTASSLGDVQNRLDFKAQNLETSKTNYEAANSRIADADFAKEQMEIVKLQILQQTGSAMFAQSNASGQSVLSFF</sequence>
<accession>A0A271IXD4</accession>
<organism evidence="6 7">
    <name type="scientific">Rubrivirga marina</name>
    <dbReference type="NCBI Taxonomy" id="1196024"/>
    <lineage>
        <taxon>Bacteria</taxon>
        <taxon>Pseudomonadati</taxon>
        <taxon>Rhodothermota</taxon>
        <taxon>Rhodothermia</taxon>
        <taxon>Rhodothermales</taxon>
        <taxon>Rubricoccaceae</taxon>
        <taxon>Rubrivirga</taxon>
    </lineage>
</organism>
<dbReference type="InterPro" id="IPR046358">
    <property type="entry name" value="Flagellin_C"/>
</dbReference>
<dbReference type="EMBL" id="MQWD01000001">
    <property type="protein sequence ID" value="PAP75780.1"/>
    <property type="molecule type" value="Genomic_DNA"/>
</dbReference>
<proteinExistence type="inferred from homology"/>